<accession>A0ABT9ZAG1</accession>
<evidence type="ECO:0000313" key="2">
    <source>
        <dbReference type="Proteomes" id="UP001234495"/>
    </source>
</evidence>
<evidence type="ECO:0000313" key="1">
    <source>
        <dbReference type="EMBL" id="MDQ0229239.1"/>
    </source>
</evidence>
<name>A0ABT9ZAG1_9BACI</name>
<sequence>MKNFSKLFPNKNRLHNTDEELFDIVPEQKSSS</sequence>
<gene>
    <name evidence="1" type="ORF">J2S19_000490</name>
</gene>
<keyword evidence="2" id="KW-1185">Reference proteome</keyword>
<dbReference type="EMBL" id="JAUSUD010000002">
    <property type="protein sequence ID" value="MDQ0229239.1"/>
    <property type="molecule type" value="Genomic_DNA"/>
</dbReference>
<comment type="caution">
    <text evidence="1">The sequence shown here is derived from an EMBL/GenBank/DDBJ whole genome shotgun (WGS) entry which is preliminary data.</text>
</comment>
<protein>
    <submittedName>
        <fullName evidence="1">Uncharacterized protein</fullName>
    </submittedName>
</protein>
<dbReference type="Proteomes" id="UP001234495">
    <property type="component" value="Unassembled WGS sequence"/>
</dbReference>
<organism evidence="1 2">
    <name type="scientific">Metabacillus malikii</name>
    <dbReference type="NCBI Taxonomy" id="1504265"/>
    <lineage>
        <taxon>Bacteria</taxon>
        <taxon>Bacillati</taxon>
        <taxon>Bacillota</taxon>
        <taxon>Bacilli</taxon>
        <taxon>Bacillales</taxon>
        <taxon>Bacillaceae</taxon>
        <taxon>Metabacillus</taxon>
    </lineage>
</organism>
<proteinExistence type="predicted"/>
<reference evidence="1 2" key="1">
    <citation type="submission" date="2023-07" db="EMBL/GenBank/DDBJ databases">
        <title>Genomic Encyclopedia of Type Strains, Phase IV (KMG-IV): sequencing the most valuable type-strain genomes for metagenomic binning, comparative biology and taxonomic classification.</title>
        <authorList>
            <person name="Goeker M."/>
        </authorList>
    </citation>
    <scope>NUCLEOTIDE SEQUENCE [LARGE SCALE GENOMIC DNA]</scope>
    <source>
        <strain evidence="1 2">DSM 29005</strain>
    </source>
</reference>